<accession>A0ABN8EX91</accession>
<keyword evidence="1" id="KW-0472">Membrane</keyword>
<evidence type="ECO:0000313" key="2">
    <source>
        <dbReference type="EMBL" id="CAH0997692.1"/>
    </source>
</evidence>
<gene>
    <name evidence="2" type="ORF">EMA8858_03826</name>
</gene>
<comment type="caution">
    <text evidence="2">The sequence shown here is derived from an EMBL/GenBank/DDBJ whole genome shotgun (WGS) entry which is preliminary data.</text>
</comment>
<protein>
    <submittedName>
        <fullName evidence="2">Uncharacterized protein</fullName>
    </submittedName>
</protein>
<dbReference type="EMBL" id="CAKLPY010000005">
    <property type="protein sequence ID" value="CAH0997692.1"/>
    <property type="molecule type" value="Genomic_DNA"/>
</dbReference>
<dbReference type="RefSeq" id="WP_238808502.1">
    <property type="nucleotide sequence ID" value="NZ_CAKLPY010000005.1"/>
</dbReference>
<sequence length="181" mass="20524">MKNLQILFILVFISHLSHGQQKIFNDSTNITTYISLKNDVIVNACDSLFILNAKTYKIYETALTNIKKKASIDNEIMKYYSESLQLTMKRIDAQNSEYKELKNLTNHLISDSQTFVNTTQKQLTDVNTILSDSKSMLTAVNKNLDNVIAEIKNSKKERWKLLGNGVLAGISISSLVFIIVK</sequence>
<name>A0ABN8EX91_9BACT</name>
<keyword evidence="1" id="KW-1133">Transmembrane helix</keyword>
<keyword evidence="1" id="KW-0812">Transmembrane</keyword>
<evidence type="ECO:0000313" key="3">
    <source>
        <dbReference type="Proteomes" id="UP000837932"/>
    </source>
</evidence>
<keyword evidence="3" id="KW-1185">Reference proteome</keyword>
<dbReference type="Proteomes" id="UP000837932">
    <property type="component" value="Unassembled WGS sequence"/>
</dbReference>
<feature type="transmembrane region" description="Helical" evidence="1">
    <location>
        <begin position="161"/>
        <end position="180"/>
    </location>
</feature>
<reference evidence="2" key="1">
    <citation type="submission" date="2021-12" db="EMBL/GenBank/DDBJ databases">
        <authorList>
            <person name="Rodrigo-Torres L."/>
            <person name="Arahal R. D."/>
            <person name="Lucena T."/>
        </authorList>
    </citation>
    <scope>NUCLEOTIDE SEQUENCE</scope>
    <source>
        <strain evidence="2">CECT 8858</strain>
    </source>
</reference>
<organism evidence="2 3">
    <name type="scientific">Emticicia aquatica</name>
    <dbReference type="NCBI Taxonomy" id="1681835"/>
    <lineage>
        <taxon>Bacteria</taxon>
        <taxon>Pseudomonadati</taxon>
        <taxon>Bacteroidota</taxon>
        <taxon>Cytophagia</taxon>
        <taxon>Cytophagales</taxon>
        <taxon>Leadbetterellaceae</taxon>
        <taxon>Emticicia</taxon>
    </lineage>
</organism>
<evidence type="ECO:0000256" key="1">
    <source>
        <dbReference type="SAM" id="Phobius"/>
    </source>
</evidence>
<proteinExistence type="predicted"/>